<keyword evidence="2" id="KW-0479">Metal-binding</keyword>
<reference evidence="10 11" key="1">
    <citation type="journal article" date="2018" name="Microb. Genom.">
        <title>Expanding an expanded genome: long-read sequencing of Trypanosoma cruzi.</title>
        <authorList>
            <person name="Berna L."/>
            <person name="Rodriguez M."/>
            <person name="Chiribao M.L."/>
            <person name="Parodi-Talice A."/>
            <person name="Pita S."/>
            <person name="Rijo G."/>
            <person name="Alvarez-Valin F."/>
            <person name="Robello C."/>
        </authorList>
    </citation>
    <scope>NUCLEOTIDE SEQUENCE [LARGE SCALE GENOMIC DNA]</scope>
    <source>
        <strain evidence="10 11">Dm28c</strain>
    </source>
</reference>
<dbReference type="VEuPathDB" id="TriTrypDB:TcCLB.506989.50"/>
<dbReference type="GO" id="GO:1990165">
    <property type="term" value="F:single-strand break-containing DNA binding"/>
    <property type="evidence" value="ECO:0007669"/>
    <property type="project" value="TreeGrafter"/>
</dbReference>
<dbReference type="InterPro" id="IPR019808">
    <property type="entry name" value="Histidine_triad_CS"/>
</dbReference>
<dbReference type="PROSITE" id="PS51084">
    <property type="entry name" value="HIT_2"/>
    <property type="match status" value="1"/>
</dbReference>
<dbReference type="GO" id="GO:0033699">
    <property type="term" value="F:DNA 5'-adenosine monophosphate hydrolase activity"/>
    <property type="evidence" value="ECO:0007669"/>
    <property type="project" value="TreeGrafter"/>
</dbReference>
<dbReference type="VEuPathDB" id="TriTrypDB:BCY84_15012"/>
<dbReference type="VEuPathDB" id="TriTrypDB:ECC02_005502"/>
<evidence type="ECO:0000256" key="8">
    <source>
        <dbReference type="SAM" id="MobiDB-lite"/>
    </source>
</evidence>
<protein>
    <recommendedName>
        <fullName evidence="9">HIT domain-containing protein</fullName>
    </recommendedName>
</protein>
<dbReference type="PROSITE" id="PS00892">
    <property type="entry name" value="HIT_1"/>
    <property type="match status" value="1"/>
</dbReference>
<dbReference type="EMBL" id="PRFA01000010">
    <property type="protein sequence ID" value="PWU99001.1"/>
    <property type="molecule type" value="Genomic_DNA"/>
</dbReference>
<dbReference type="VEuPathDB" id="TriTrypDB:TCDM_03022"/>
<evidence type="ECO:0000256" key="7">
    <source>
        <dbReference type="PROSITE-ProRule" id="PRU00464"/>
    </source>
</evidence>
<dbReference type="Pfam" id="PF11969">
    <property type="entry name" value="DcpS_C"/>
    <property type="match status" value="1"/>
</dbReference>
<dbReference type="PANTHER" id="PTHR12486">
    <property type="entry name" value="APRATAXIN-RELATED"/>
    <property type="match status" value="1"/>
</dbReference>
<dbReference type="Proteomes" id="UP000246121">
    <property type="component" value="Unassembled WGS sequence"/>
</dbReference>
<dbReference type="VEuPathDB" id="TriTrypDB:TcCL_ESM02695"/>
<keyword evidence="4" id="KW-0862">Zinc</keyword>
<evidence type="ECO:0000256" key="2">
    <source>
        <dbReference type="ARBA" id="ARBA00022723"/>
    </source>
</evidence>
<organism evidence="10 11">
    <name type="scientific">Trypanosoma cruzi</name>
    <dbReference type="NCBI Taxonomy" id="5693"/>
    <lineage>
        <taxon>Eukaryota</taxon>
        <taxon>Discoba</taxon>
        <taxon>Euglenozoa</taxon>
        <taxon>Kinetoplastea</taxon>
        <taxon>Metakinetoplastina</taxon>
        <taxon>Trypanosomatida</taxon>
        <taxon>Trypanosomatidae</taxon>
        <taxon>Trypanosoma</taxon>
        <taxon>Schizotrypanum</taxon>
    </lineage>
</organism>
<feature type="compositionally biased region" description="Polar residues" evidence="8">
    <location>
        <begin position="45"/>
        <end position="54"/>
    </location>
</feature>
<dbReference type="PANTHER" id="PTHR12486:SF4">
    <property type="entry name" value="APRATAXIN"/>
    <property type="match status" value="1"/>
</dbReference>
<dbReference type="GO" id="GO:0005634">
    <property type="term" value="C:nucleus"/>
    <property type="evidence" value="ECO:0007669"/>
    <property type="project" value="UniProtKB-SubCell"/>
</dbReference>
<dbReference type="InterPro" id="IPR032566">
    <property type="entry name" value="Znf-C2HE"/>
</dbReference>
<dbReference type="GO" id="GO:0003697">
    <property type="term" value="F:single-stranded DNA binding"/>
    <property type="evidence" value="ECO:0007669"/>
    <property type="project" value="TreeGrafter"/>
</dbReference>
<dbReference type="GO" id="GO:0000012">
    <property type="term" value="P:single strand break repair"/>
    <property type="evidence" value="ECO:0007669"/>
    <property type="project" value="TreeGrafter"/>
</dbReference>
<comment type="caution">
    <text evidence="10">The sequence shown here is derived from an EMBL/GenBank/DDBJ whole genome shotgun (WGS) entry which is preliminary data.</text>
</comment>
<dbReference type="GO" id="GO:0003725">
    <property type="term" value="F:double-stranded RNA binding"/>
    <property type="evidence" value="ECO:0007669"/>
    <property type="project" value="TreeGrafter"/>
</dbReference>
<feature type="domain" description="HIT" evidence="9">
    <location>
        <begin position="60"/>
        <end position="172"/>
    </location>
</feature>
<dbReference type="InterPro" id="IPR036265">
    <property type="entry name" value="HIT-like_sf"/>
</dbReference>
<dbReference type="Gene3D" id="3.30.428.10">
    <property type="entry name" value="HIT-like"/>
    <property type="match status" value="1"/>
</dbReference>
<comment type="subcellular location">
    <subcellularLocation>
        <location evidence="1">Nucleus</location>
    </subcellularLocation>
</comment>
<feature type="short sequence motif" description="Histidine triad motif" evidence="7">
    <location>
        <begin position="157"/>
        <end position="161"/>
    </location>
</feature>
<proteinExistence type="predicted"/>
<keyword evidence="6" id="KW-0539">Nucleus</keyword>
<evidence type="ECO:0000256" key="1">
    <source>
        <dbReference type="ARBA" id="ARBA00004123"/>
    </source>
</evidence>
<sequence>MMLLGVTAPRLAGAIRRTAGDAAAAGGPRTQLPFLRKVVRDALRSPNTHQSTTPFRPYPPLGAGEEKQRRSGVIYKDTQCIVVNDAFPKSRLHCLVLPLDLSLHSLSALRIQHVPLLRHLMEVADRYVQFLRKDASGSDFASLSFATGFHSLPSLPHLHMHLISLDFDSPYLKKKKHYNSFATHFLLPADSVVEDLERNKCITLNQDVVRLKRMEEQELSCLWCGRGEAGMPQLKAHLRTCPKSRAFLNSTDAK</sequence>
<evidence type="ECO:0000313" key="11">
    <source>
        <dbReference type="Proteomes" id="UP000246121"/>
    </source>
</evidence>
<evidence type="ECO:0000256" key="3">
    <source>
        <dbReference type="ARBA" id="ARBA00022771"/>
    </source>
</evidence>
<dbReference type="VEuPathDB" id="TriTrypDB:TCSYLVIO_010678"/>
<dbReference type="GO" id="GO:0030983">
    <property type="term" value="F:mismatched DNA binding"/>
    <property type="evidence" value="ECO:0007669"/>
    <property type="project" value="TreeGrafter"/>
</dbReference>
<dbReference type="Pfam" id="PF16278">
    <property type="entry name" value="zf-C2HE"/>
    <property type="match status" value="1"/>
</dbReference>
<dbReference type="VEuPathDB" id="TriTrypDB:C3747_47g86"/>
<keyword evidence="5" id="KW-0238">DNA-binding</keyword>
<gene>
    <name evidence="10" type="ORF">C4B63_10g452</name>
</gene>
<dbReference type="VEuPathDB" id="TriTrypDB:TcG_01543"/>
<keyword evidence="3" id="KW-0863">Zinc-finger</keyword>
<evidence type="ECO:0000256" key="6">
    <source>
        <dbReference type="ARBA" id="ARBA00023242"/>
    </source>
</evidence>
<feature type="region of interest" description="Disordered" evidence="8">
    <location>
        <begin position="44"/>
        <end position="70"/>
    </location>
</feature>
<dbReference type="InterPro" id="IPR011146">
    <property type="entry name" value="HIT-like"/>
</dbReference>
<accession>A0A2V2VRN1</accession>
<dbReference type="AlphaFoldDB" id="A0A2V2VRN1"/>
<dbReference type="VEuPathDB" id="TriTrypDB:C4B63_10g452"/>
<dbReference type="SUPFAM" id="SSF54197">
    <property type="entry name" value="HIT-like"/>
    <property type="match status" value="1"/>
</dbReference>
<dbReference type="VEuPathDB" id="TriTrypDB:TcCLB.510149.100"/>
<name>A0A2V2VRN1_TRYCR</name>
<dbReference type="VEuPathDB" id="TriTrypDB:Tc_MARK_3048"/>
<dbReference type="FunFam" id="3.30.428.10:FF:000004">
    <property type="entry name" value="aprataxin isoform X2"/>
    <property type="match status" value="1"/>
</dbReference>
<evidence type="ECO:0000256" key="5">
    <source>
        <dbReference type="ARBA" id="ARBA00023125"/>
    </source>
</evidence>
<dbReference type="VEuPathDB" id="TriTrypDB:TcBrA4_0127880"/>
<dbReference type="GO" id="GO:0008270">
    <property type="term" value="F:zinc ion binding"/>
    <property type="evidence" value="ECO:0007669"/>
    <property type="project" value="UniProtKB-KW"/>
</dbReference>
<evidence type="ECO:0000256" key="4">
    <source>
        <dbReference type="ARBA" id="ARBA00022833"/>
    </source>
</evidence>
<evidence type="ECO:0000259" key="9">
    <source>
        <dbReference type="PROSITE" id="PS51084"/>
    </source>
</evidence>
<evidence type="ECO:0000313" key="10">
    <source>
        <dbReference type="EMBL" id="PWU99001.1"/>
    </source>
</evidence>